<evidence type="ECO:0000256" key="1">
    <source>
        <dbReference type="SAM" id="MobiDB-lite"/>
    </source>
</evidence>
<sequence length="177" mass="18501">MSESSEPELLAQERRHRVFLDWRTAVSLASAVVAVVALCLAGWSLLRSGDDETDAGSFSDAQRAEAKAKTCGAIELVRRGVSRNTNLVVPGGPADIAGNLASAANARLALYDGGQYLIDRLEPATPSDIADAARGFADTLMDIAAAATAGSLDSDPNQVARRKSADEANTKLGELCK</sequence>
<name>A0AAD1MSC9_9MYCO</name>
<gene>
    <name evidence="3" type="ORF">MLIT_06650</name>
</gene>
<dbReference type="Proteomes" id="UP000466607">
    <property type="component" value="Chromosome"/>
</dbReference>
<feature type="compositionally biased region" description="Basic and acidic residues" evidence="1">
    <location>
        <begin position="163"/>
        <end position="177"/>
    </location>
</feature>
<evidence type="ECO:0008006" key="5">
    <source>
        <dbReference type="Google" id="ProtNLM"/>
    </source>
</evidence>
<proteinExistence type="predicted"/>
<feature type="region of interest" description="Disordered" evidence="1">
    <location>
        <begin position="152"/>
        <end position="177"/>
    </location>
</feature>
<organism evidence="3 4">
    <name type="scientific">Mycolicibacterium litorale</name>
    <dbReference type="NCBI Taxonomy" id="758802"/>
    <lineage>
        <taxon>Bacteria</taxon>
        <taxon>Bacillati</taxon>
        <taxon>Actinomycetota</taxon>
        <taxon>Actinomycetes</taxon>
        <taxon>Mycobacteriales</taxon>
        <taxon>Mycobacteriaceae</taxon>
        <taxon>Mycolicibacterium</taxon>
    </lineage>
</organism>
<evidence type="ECO:0000256" key="2">
    <source>
        <dbReference type="SAM" id="Phobius"/>
    </source>
</evidence>
<keyword evidence="4" id="KW-1185">Reference proteome</keyword>
<accession>A0AAD1MSC9</accession>
<dbReference type="AlphaFoldDB" id="A0AAD1MSC9"/>
<dbReference type="EMBL" id="AP022586">
    <property type="protein sequence ID" value="BBY15073.1"/>
    <property type="molecule type" value="Genomic_DNA"/>
</dbReference>
<feature type="transmembrane region" description="Helical" evidence="2">
    <location>
        <begin position="25"/>
        <end position="46"/>
    </location>
</feature>
<protein>
    <recommendedName>
        <fullName evidence="5">Alanine and proline rich membrane protein</fullName>
    </recommendedName>
</protein>
<reference evidence="3 4" key="1">
    <citation type="journal article" date="2019" name="Emerg. Microbes Infect.">
        <title>Comprehensive subspecies identification of 175 nontuberculous mycobacteria species based on 7547 genomic profiles.</title>
        <authorList>
            <person name="Matsumoto Y."/>
            <person name="Kinjo T."/>
            <person name="Motooka D."/>
            <person name="Nabeya D."/>
            <person name="Jung N."/>
            <person name="Uechi K."/>
            <person name="Horii T."/>
            <person name="Iida T."/>
            <person name="Fujita J."/>
            <person name="Nakamura S."/>
        </authorList>
    </citation>
    <scope>NUCLEOTIDE SEQUENCE [LARGE SCALE GENOMIC DNA]</scope>
    <source>
        <strain evidence="3 4">JCM 17423</strain>
    </source>
</reference>
<keyword evidence="2" id="KW-0812">Transmembrane</keyword>
<keyword evidence="2" id="KW-0472">Membrane</keyword>
<evidence type="ECO:0000313" key="4">
    <source>
        <dbReference type="Proteomes" id="UP000466607"/>
    </source>
</evidence>
<evidence type="ECO:0000313" key="3">
    <source>
        <dbReference type="EMBL" id="BBY15073.1"/>
    </source>
</evidence>
<dbReference type="RefSeq" id="WP_234880315.1">
    <property type="nucleotide sequence ID" value="NZ_AP022586.1"/>
</dbReference>
<keyword evidence="2" id="KW-1133">Transmembrane helix</keyword>